<dbReference type="EMBL" id="JBHTIS010003598">
    <property type="protein sequence ID" value="MFD1051442.1"/>
    <property type="molecule type" value="Genomic_DNA"/>
</dbReference>
<organism evidence="1 2">
    <name type="scientific">Kibdelosporangium lantanae</name>
    <dbReference type="NCBI Taxonomy" id="1497396"/>
    <lineage>
        <taxon>Bacteria</taxon>
        <taxon>Bacillati</taxon>
        <taxon>Actinomycetota</taxon>
        <taxon>Actinomycetes</taxon>
        <taxon>Pseudonocardiales</taxon>
        <taxon>Pseudonocardiaceae</taxon>
        <taxon>Kibdelosporangium</taxon>
    </lineage>
</organism>
<accession>A0ABW3MN12</accession>
<keyword evidence="2" id="KW-1185">Reference proteome</keyword>
<sequence length="165" mass="17223">ASSTTALPPTPTGPSPELKAWVDKVCGTTVTAVAPLQTQPTLDQNNASKMKTQFLDYMTKSSQSLGEGLTNLQGLTSGPSKDSARYVESHTQMLTTLKDSLDKSIAKVKDANPKDGLSFTLALQGAAGDIQSSSILASSSIGVLVEKALADAEKQAPNCQSLIKK</sequence>
<comment type="caution">
    <text evidence="1">The sequence shown here is derived from an EMBL/GenBank/DDBJ whole genome shotgun (WGS) entry which is preliminary data.</text>
</comment>
<evidence type="ECO:0000313" key="2">
    <source>
        <dbReference type="Proteomes" id="UP001597045"/>
    </source>
</evidence>
<evidence type="ECO:0000313" key="1">
    <source>
        <dbReference type="EMBL" id="MFD1051442.1"/>
    </source>
</evidence>
<feature type="non-terminal residue" evidence="1">
    <location>
        <position position="1"/>
    </location>
</feature>
<dbReference type="Proteomes" id="UP001597045">
    <property type="component" value="Unassembled WGS sequence"/>
</dbReference>
<gene>
    <name evidence="1" type="ORF">ACFQ1S_40810</name>
</gene>
<reference evidence="2" key="1">
    <citation type="journal article" date="2019" name="Int. J. Syst. Evol. Microbiol.">
        <title>The Global Catalogue of Microorganisms (GCM) 10K type strain sequencing project: providing services to taxonomists for standard genome sequencing and annotation.</title>
        <authorList>
            <consortium name="The Broad Institute Genomics Platform"/>
            <consortium name="The Broad Institute Genome Sequencing Center for Infectious Disease"/>
            <person name="Wu L."/>
            <person name="Ma J."/>
        </authorList>
    </citation>
    <scope>NUCLEOTIDE SEQUENCE [LARGE SCALE GENOMIC DNA]</scope>
    <source>
        <strain evidence="2">JCM 31486</strain>
    </source>
</reference>
<protein>
    <submittedName>
        <fullName evidence="1">Uncharacterized protein</fullName>
    </submittedName>
</protein>
<proteinExistence type="predicted"/>
<name>A0ABW3MN12_9PSEU</name>